<proteinExistence type="predicted"/>
<evidence type="ECO:0000313" key="3">
    <source>
        <dbReference type="Proteomes" id="UP000011991"/>
    </source>
</evidence>
<accession>M5RR51</accession>
<comment type="caution">
    <text evidence="2">The sequence shown here is derived from an EMBL/GenBank/DDBJ whole genome shotgun (WGS) entry which is preliminary data.</text>
</comment>
<evidence type="ECO:0000256" key="1">
    <source>
        <dbReference type="SAM" id="MobiDB-lite"/>
    </source>
</evidence>
<gene>
    <name evidence="2" type="ORF">RMSM_01375</name>
</gene>
<keyword evidence="3" id="KW-1185">Reference proteome</keyword>
<evidence type="ECO:0000313" key="2">
    <source>
        <dbReference type="EMBL" id="EMI21701.1"/>
    </source>
</evidence>
<organism evidence="2 3">
    <name type="scientific">Rhodopirellula maiorica SM1</name>
    <dbReference type="NCBI Taxonomy" id="1265738"/>
    <lineage>
        <taxon>Bacteria</taxon>
        <taxon>Pseudomonadati</taxon>
        <taxon>Planctomycetota</taxon>
        <taxon>Planctomycetia</taxon>
        <taxon>Pirellulales</taxon>
        <taxon>Pirellulaceae</taxon>
        <taxon>Novipirellula</taxon>
    </lineage>
</organism>
<name>M5RR51_9BACT</name>
<feature type="region of interest" description="Disordered" evidence="1">
    <location>
        <begin position="373"/>
        <end position="408"/>
    </location>
</feature>
<reference evidence="2 3" key="1">
    <citation type="journal article" date="2013" name="Mar. Genomics">
        <title>Expression of sulfatases in Rhodopirellula baltica and the diversity of sulfatases in the genus Rhodopirellula.</title>
        <authorList>
            <person name="Wegner C.E."/>
            <person name="Richter-Heitmann T."/>
            <person name="Klindworth A."/>
            <person name="Klockow C."/>
            <person name="Richter M."/>
            <person name="Achstetter T."/>
            <person name="Glockner F.O."/>
            <person name="Harder J."/>
        </authorList>
    </citation>
    <scope>NUCLEOTIDE SEQUENCE [LARGE SCALE GENOMIC DNA]</scope>
    <source>
        <strain evidence="2 3">SM1</strain>
    </source>
</reference>
<feature type="compositionally biased region" description="Polar residues" evidence="1">
    <location>
        <begin position="378"/>
        <end position="398"/>
    </location>
</feature>
<feature type="region of interest" description="Disordered" evidence="1">
    <location>
        <begin position="84"/>
        <end position="165"/>
    </location>
</feature>
<feature type="compositionally biased region" description="Low complexity" evidence="1">
    <location>
        <begin position="126"/>
        <end position="143"/>
    </location>
</feature>
<sequence length="408" mass="42626">MNFLIFVKGPSQNQFPSILSVFDMRQLCLGTCMLALALTNVGCRQTTGPTAGGPLTPVGPMAPVGLTPAPIGGVGTSSAISPLGASTRVPPPPNNSFQNANGATAGFVPYGQTNVAPFQSPGQAQPFDSFSSNPSQFPPSRSSGLQPTAPPQLAQVSGSGYEDQAIGSGVATTGWQETRSQINTVSGTFANPVNGNPAAGYQPANSVPRVRFNGMQVHDLTGAPKTPYSVAPATTYVAPMQSNTMNTLSRGYYPPAVDNGNRINLAPQRAPAEYQTNPQYNPQPIPIPERDHNANAPGMVPHSPNAASSQYGSGGDQFSSADNVASSQSAPALHPAPQLDQAATTVNAFEQQNRQLAEHQPYTNMEPAFQGARRFTTPMPSTDPLNQPAAQTAENANTLRWGRPGTAF</sequence>
<protein>
    <submittedName>
        <fullName evidence="2">Uncharacterized protein</fullName>
    </submittedName>
</protein>
<feature type="compositionally biased region" description="Polar residues" evidence="1">
    <location>
        <begin position="111"/>
        <end position="123"/>
    </location>
</feature>
<dbReference type="PATRIC" id="fig|1265738.3.peg.1365"/>
<dbReference type="AlphaFoldDB" id="M5RR51"/>
<feature type="compositionally biased region" description="Polar residues" evidence="1">
    <location>
        <begin position="305"/>
        <end position="330"/>
    </location>
</feature>
<dbReference type="EMBL" id="ANOG01000204">
    <property type="protein sequence ID" value="EMI21701.1"/>
    <property type="molecule type" value="Genomic_DNA"/>
</dbReference>
<feature type="region of interest" description="Disordered" evidence="1">
    <location>
        <begin position="274"/>
        <end position="334"/>
    </location>
</feature>
<dbReference type="Proteomes" id="UP000011991">
    <property type="component" value="Unassembled WGS sequence"/>
</dbReference>